<reference evidence="1 2" key="1">
    <citation type="submission" date="2019-02" db="EMBL/GenBank/DDBJ databases">
        <authorList>
            <person name="Fomenkov A."/>
            <person name="Dubinina G."/>
            <person name="Grabovich M."/>
            <person name="Vincze T."/>
            <person name="Roberts R.J."/>
        </authorList>
    </citation>
    <scope>NUCLEOTIDE SEQUENCE [LARGE SCALE GENOMIC DNA]</scope>
    <source>
        <strain evidence="1 2">P</strain>
    </source>
</reference>
<name>A0A5C1QEU8_9SPIO</name>
<evidence type="ECO:0000313" key="1">
    <source>
        <dbReference type="EMBL" id="QEN05600.1"/>
    </source>
</evidence>
<dbReference type="RefSeq" id="WP_149568836.1">
    <property type="nucleotide sequence ID" value="NZ_CP035807.1"/>
</dbReference>
<organism evidence="1 2">
    <name type="scientific">Thiospirochaeta perfilievii</name>
    <dbReference type="NCBI Taxonomy" id="252967"/>
    <lineage>
        <taxon>Bacteria</taxon>
        <taxon>Pseudomonadati</taxon>
        <taxon>Spirochaetota</taxon>
        <taxon>Spirochaetia</taxon>
        <taxon>Spirochaetales</taxon>
        <taxon>Spirochaetaceae</taxon>
        <taxon>Thiospirochaeta</taxon>
    </lineage>
</organism>
<dbReference type="OrthoDB" id="9776767at2"/>
<sequence length="270" mass="31031">MEKPNGYPSISKDNGEGITFGSFQALGSLKIPFIFCDHSYKLSDMDRNSFTKIDTINILVSVASNLPSDISRILLGEFESYWYSYPKEKYGHDSYYAFIRKLIIRVSFSGLQTELFRKNNPNLLVANKLLGSNVHKQNLRKFALIWLKKEENRYKLVQDSFERLGYKSLEKACEDAGGYSNVKEPSIIEINYIKVLEKLTIDLFKDLFNKNSFHSALSTYLHELCHMFGGDKSAKFSLVLTKAIEILIANNHKINNYKKDWVAVGLKHDK</sequence>
<dbReference type="AlphaFoldDB" id="A0A5C1QEU8"/>
<proteinExistence type="predicted"/>
<keyword evidence="2" id="KW-1185">Reference proteome</keyword>
<protein>
    <submittedName>
        <fullName evidence="1">Uncharacterized protein</fullName>
    </submittedName>
</protein>
<dbReference type="KEGG" id="sper:EW093_13045"/>
<dbReference type="Proteomes" id="UP000323824">
    <property type="component" value="Chromosome"/>
</dbReference>
<gene>
    <name evidence="1" type="ORF">EW093_13045</name>
</gene>
<dbReference type="EMBL" id="CP035807">
    <property type="protein sequence ID" value="QEN05600.1"/>
    <property type="molecule type" value="Genomic_DNA"/>
</dbReference>
<accession>A0A5C1QEU8</accession>
<evidence type="ECO:0000313" key="2">
    <source>
        <dbReference type="Proteomes" id="UP000323824"/>
    </source>
</evidence>
<reference evidence="1 2" key="2">
    <citation type="submission" date="2019-09" db="EMBL/GenBank/DDBJ databases">
        <title>Complete Genome Sequence and Methylome Analysis of free living Spirochaetas.</title>
        <authorList>
            <person name="Leshcheva N."/>
            <person name="Mikheeva N."/>
        </authorList>
    </citation>
    <scope>NUCLEOTIDE SEQUENCE [LARGE SCALE GENOMIC DNA]</scope>
    <source>
        <strain evidence="1 2">P</strain>
    </source>
</reference>